<dbReference type="GO" id="GO:0050772">
    <property type="term" value="P:positive regulation of axonogenesis"/>
    <property type="evidence" value="ECO:0007669"/>
    <property type="project" value="TreeGrafter"/>
</dbReference>
<dbReference type="AlphaFoldDB" id="A0A368EX10"/>
<dbReference type="InterPro" id="IPR031148">
    <property type="entry name" value="Plexin"/>
</dbReference>
<dbReference type="Proteomes" id="UP000252519">
    <property type="component" value="Unassembled WGS sequence"/>
</dbReference>
<sequence length="113" mass="12583">MVAKWLTICLYDSISQYQAPKYNTLFKALKYQTERGPVDAVTGNARYTINESKLLREIVDCSYVDCLVTSLDGRGPYTVRAIACDTISQLKQKDLGPHLQANAAQSAPCHNQL</sequence>
<accession>A0A368EX10</accession>
<reference evidence="2 3" key="1">
    <citation type="submission" date="2014-10" db="EMBL/GenBank/DDBJ databases">
        <title>Draft genome of the hookworm Ancylostoma caninum.</title>
        <authorList>
            <person name="Mitreva M."/>
        </authorList>
    </citation>
    <scope>NUCLEOTIDE SEQUENCE [LARGE SCALE GENOMIC DNA]</scope>
    <source>
        <strain evidence="2 3">Baltimore</strain>
    </source>
</reference>
<dbReference type="InterPro" id="IPR008936">
    <property type="entry name" value="Rho_GTPase_activation_prot"/>
</dbReference>
<dbReference type="OrthoDB" id="125363at2759"/>
<keyword evidence="3" id="KW-1185">Reference proteome</keyword>
<dbReference type="GO" id="GO:0008360">
    <property type="term" value="P:regulation of cell shape"/>
    <property type="evidence" value="ECO:0007669"/>
    <property type="project" value="TreeGrafter"/>
</dbReference>
<gene>
    <name evidence="2" type="ORF">ANCCAN_30017</name>
</gene>
<dbReference type="Gene3D" id="1.10.506.10">
    <property type="entry name" value="GTPase Activation - p120gap, domain 1"/>
    <property type="match status" value="1"/>
</dbReference>
<dbReference type="GO" id="GO:0007162">
    <property type="term" value="P:negative regulation of cell adhesion"/>
    <property type="evidence" value="ECO:0007669"/>
    <property type="project" value="TreeGrafter"/>
</dbReference>
<proteinExistence type="predicted"/>
<evidence type="ECO:0000313" key="3">
    <source>
        <dbReference type="Proteomes" id="UP000252519"/>
    </source>
</evidence>
<dbReference type="InterPro" id="IPR013548">
    <property type="entry name" value="Plexin_cytoplasmic_RasGAP_dom"/>
</dbReference>
<dbReference type="EMBL" id="JOJR01021312">
    <property type="protein sequence ID" value="RCN24291.1"/>
    <property type="molecule type" value="Genomic_DNA"/>
</dbReference>
<dbReference type="PANTHER" id="PTHR22625:SF44">
    <property type="entry name" value="PLEXIN-B"/>
    <property type="match status" value="1"/>
</dbReference>
<dbReference type="GO" id="GO:0030334">
    <property type="term" value="P:regulation of cell migration"/>
    <property type="evidence" value="ECO:0007669"/>
    <property type="project" value="TreeGrafter"/>
</dbReference>
<dbReference type="GO" id="GO:0002116">
    <property type="term" value="C:semaphorin receptor complex"/>
    <property type="evidence" value="ECO:0007669"/>
    <property type="project" value="TreeGrafter"/>
</dbReference>
<protein>
    <recommendedName>
        <fullName evidence="1">Plexin cytoplasmic RasGAP domain-containing protein</fullName>
    </recommendedName>
</protein>
<dbReference type="PANTHER" id="PTHR22625">
    <property type="entry name" value="PLEXIN"/>
    <property type="match status" value="1"/>
</dbReference>
<dbReference type="GO" id="GO:0097374">
    <property type="term" value="P:sensory neuron axon guidance"/>
    <property type="evidence" value="ECO:0007669"/>
    <property type="project" value="TreeGrafter"/>
</dbReference>
<dbReference type="GO" id="GO:0017154">
    <property type="term" value="F:semaphorin receptor activity"/>
    <property type="evidence" value="ECO:0007669"/>
    <property type="project" value="InterPro"/>
</dbReference>
<dbReference type="Pfam" id="PF08337">
    <property type="entry name" value="Plexin_cytopl"/>
    <property type="match status" value="1"/>
</dbReference>
<evidence type="ECO:0000259" key="1">
    <source>
        <dbReference type="Pfam" id="PF08337"/>
    </source>
</evidence>
<comment type="caution">
    <text evidence="2">The sequence shown here is derived from an EMBL/GenBank/DDBJ whole genome shotgun (WGS) entry which is preliminary data.</text>
</comment>
<evidence type="ECO:0000313" key="2">
    <source>
        <dbReference type="EMBL" id="RCN24291.1"/>
    </source>
</evidence>
<dbReference type="GO" id="GO:0005886">
    <property type="term" value="C:plasma membrane"/>
    <property type="evidence" value="ECO:0007669"/>
    <property type="project" value="TreeGrafter"/>
</dbReference>
<dbReference type="STRING" id="29170.A0A368EX10"/>
<dbReference type="GO" id="GO:0008045">
    <property type="term" value="P:motor neuron axon guidance"/>
    <property type="evidence" value="ECO:0007669"/>
    <property type="project" value="TreeGrafter"/>
</dbReference>
<organism evidence="2 3">
    <name type="scientific">Ancylostoma caninum</name>
    <name type="common">Dog hookworm</name>
    <dbReference type="NCBI Taxonomy" id="29170"/>
    <lineage>
        <taxon>Eukaryota</taxon>
        <taxon>Metazoa</taxon>
        <taxon>Ecdysozoa</taxon>
        <taxon>Nematoda</taxon>
        <taxon>Chromadorea</taxon>
        <taxon>Rhabditida</taxon>
        <taxon>Rhabditina</taxon>
        <taxon>Rhabditomorpha</taxon>
        <taxon>Strongyloidea</taxon>
        <taxon>Ancylostomatidae</taxon>
        <taxon>Ancylostomatinae</taxon>
        <taxon>Ancylostoma</taxon>
    </lineage>
</organism>
<name>A0A368EX10_ANCCA</name>
<feature type="domain" description="Plexin cytoplasmic RasGAP" evidence="1">
    <location>
        <begin position="1"/>
        <end position="76"/>
    </location>
</feature>